<dbReference type="EMBL" id="CAIIXF020000001">
    <property type="protein sequence ID" value="CAH1772452.1"/>
    <property type="molecule type" value="Genomic_DNA"/>
</dbReference>
<protein>
    <submittedName>
        <fullName evidence="1">Uncharacterized protein</fullName>
    </submittedName>
</protein>
<dbReference type="PROSITE" id="PS01186">
    <property type="entry name" value="EGF_2"/>
    <property type="match status" value="1"/>
</dbReference>
<reference evidence="1" key="1">
    <citation type="submission" date="2022-03" db="EMBL/GenBank/DDBJ databases">
        <authorList>
            <person name="Martin C."/>
        </authorList>
    </citation>
    <scope>NUCLEOTIDE SEQUENCE</scope>
</reference>
<dbReference type="Pfam" id="PF00094">
    <property type="entry name" value="VWD"/>
    <property type="match status" value="1"/>
</dbReference>
<dbReference type="InterPro" id="IPR000742">
    <property type="entry name" value="EGF"/>
</dbReference>
<dbReference type="PANTHER" id="PTHR13802:SF52">
    <property type="entry name" value="MUCIN-4"/>
    <property type="match status" value="1"/>
</dbReference>
<dbReference type="PROSITE" id="PS00022">
    <property type="entry name" value="EGF_1"/>
    <property type="match status" value="1"/>
</dbReference>
<proteinExistence type="predicted"/>
<dbReference type="OrthoDB" id="5981455at2759"/>
<dbReference type="InterPro" id="IPR051495">
    <property type="entry name" value="Epithelial_Barrier/Signaling"/>
</dbReference>
<dbReference type="InterPro" id="IPR001846">
    <property type="entry name" value="VWF_type-D"/>
</dbReference>
<sequence>MTSYCDRYIEKRPLANSLAYKYLEQGYILGGPHYSTLDAYEYTFNGYGEYMLLWSKTGALVDIMLQIRTSIADTVHPDGKQAVYISGVAGRVGDGPRLQAYLSSDAMDVDVVVDEDVYKPGDVIHGAAVAKTNGSVVLAFAGDITVIAEAKNRALALTLQVPLLLQESYFRGLMGNFDGVDDNDIVDSRGALFDTHLLSNEDIYRFGESWSLRFVFGPTNAAKGTLFSIYPQEPDNANSYFRPDFNPYIVDPITLSASELAHCVLYNNTPVSNACLFDMIMYEDPLAASRISSQNEAFDSINERLSDGPPIFLTVLERIEAKANQLMFIPLAAYDRYSQQVSITVSLTSNTGEVDRRELITNESPSSPGAYEATFQWLPGSDIVQLEIIATDSSGLYDVMRPTLILCACNHEGLCHYDLPKGGEGTFRYASCQCYNGWSGESCSDDLDGCATSPCFGGCKDRTPKEVSDSADGLEF</sequence>
<organism evidence="1 2">
    <name type="scientific">Owenia fusiformis</name>
    <name type="common">Polychaete worm</name>
    <dbReference type="NCBI Taxonomy" id="6347"/>
    <lineage>
        <taxon>Eukaryota</taxon>
        <taxon>Metazoa</taxon>
        <taxon>Spiralia</taxon>
        <taxon>Lophotrochozoa</taxon>
        <taxon>Annelida</taxon>
        <taxon>Polychaeta</taxon>
        <taxon>Sedentaria</taxon>
        <taxon>Canalipalpata</taxon>
        <taxon>Sabellida</taxon>
        <taxon>Oweniida</taxon>
        <taxon>Oweniidae</taxon>
        <taxon>Owenia</taxon>
    </lineage>
</organism>
<dbReference type="AlphaFoldDB" id="A0A8J1UX08"/>
<keyword evidence="2" id="KW-1185">Reference proteome</keyword>
<dbReference type="PANTHER" id="PTHR13802">
    <property type="entry name" value="MUCIN 4-RELATED"/>
    <property type="match status" value="1"/>
</dbReference>
<comment type="caution">
    <text evidence="1">The sequence shown here is derived from an EMBL/GenBank/DDBJ whole genome shotgun (WGS) entry which is preliminary data.</text>
</comment>
<dbReference type="Proteomes" id="UP000749559">
    <property type="component" value="Unassembled WGS sequence"/>
</dbReference>
<evidence type="ECO:0000313" key="1">
    <source>
        <dbReference type="EMBL" id="CAH1772452.1"/>
    </source>
</evidence>
<feature type="non-terminal residue" evidence="1">
    <location>
        <position position="1"/>
    </location>
</feature>
<evidence type="ECO:0000313" key="2">
    <source>
        <dbReference type="Proteomes" id="UP000749559"/>
    </source>
</evidence>
<gene>
    <name evidence="1" type="ORF">OFUS_LOCUS216</name>
</gene>
<name>A0A8J1UX08_OWEFU</name>
<dbReference type="PROSITE" id="PS51233">
    <property type="entry name" value="VWFD"/>
    <property type="match status" value="1"/>
</dbReference>
<accession>A0A8J1UX08</accession>